<dbReference type="OrthoDB" id="668492at2"/>
<feature type="signal peptide" evidence="1">
    <location>
        <begin position="1"/>
        <end position="19"/>
    </location>
</feature>
<organism evidence="2 3">
    <name type="scientific">Paraflavitalea soli</name>
    <dbReference type="NCBI Taxonomy" id="2315862"/>
    <lineage>
        <taxon>Bacteria</taxon>
        <taxon>Pseudomonadati</taxon>
        <taxon>Bacteroidota</taxon>
        <taxon>Chitinophagia</taxon>
        <taxon>Chitinophagales</taxon>
        <taxon>Chitinophagaceae</taxon>
        <taxon>Paraflavitalea</taxon>
    </lineage>
</organism>
<reference evidence="2 3" key="1">
    <citation type="submission" date="2018-09" db="EMBL/GenBank/DDBJ databases">
        <title>Genome sequencing of strain 6GH32-13.</title>
        <authorList>
            <person name="Weon H.-Y."/>
            <person name="Heo J."/>
            <person name="Kwon S.-W."/>
        </authorList>
    </citation>
    <scope>NUCLEOTIDE SEQUENCE [LARGE SCALE GENOMIC DNA]</scope>
    <source>
        <strain evidence="2 3">5GH32-13</strain>
    </source>
</reference>
<dbReference type="Proteomes" id="UP000263900">
    <property type="component" value="Chromosome"/>
</dbReference>
<evidence type="ECO:0000313" key="3">
    <source>
        <dbReference type="Proteomes" id="UP000263900"/>
    </source>
</evidence>
<accession>A0A3B7MJU4</accession>
<proteinExistence type="predicted"/>
<evidence type="ECO:0000256" key="1">
    <source>
        <dbReference type="SAM" id="SignalP"/>
    </source>
</evidence>
<feature type="chain" id="PRO_5017752411" description="WG repeat-containing protein" evidence="1">
    <location>
        <begin position="20"/>
        <end position="197"/>
    </location>
</feature>
<dbReference type="RefSeq" id="WP_119049411.1">
    <property type="nucleotide sequence ID" value="NZ_CP032157.1"/>
</dbReference>
<gene>
    <name evidence="2" type="ORF">D3H65_06075</name>
</gene>
<dbReference type="AlphaFoldDB" id="A0A3B7MJU4"/>
<dbReference type="KEGG" id="pseg:D3H65_06075"/>
<dbReference type="EMBL" id="CP032157">
    <property type="protein sequence ID" value="AXY73573.1"/>
    <property type="molecule type" value="Genomic_DNA"/>
</dbReference>
<keyword evidence="3" id="KW-1185">Reference proteome</keyword>
<protein>
    <recommendedName>
        <fullName evidence="4">WG repeat-containing protein</fullName>
    </recommendedName>
</protein>
<keyword evidence="1" id="KW-0732">Signal</keyword>
<evidence type="ECO:0008006" key="4">
    <source>
        <dbReference type="Google" id="ProtNLM"/>
    </source>
</evidence>
<sequence length="197" mass="22421">MKSFTILAMALVLAMQVTAQKSISCQYIAIKKAQYDSVVRTPFLVFNNQVRKQAGRLLIPMPNQQYKVFNDINTDTDMGEYSYLGDVRSTKLALVKKTELHNERYYLVNQLTGKCDTLIGVPVFAANMQEFVCLNNPDTDEDQLIQVALLKDNAVITKGYIHTRPKTFFHAIAYGGRHTLFAQDDNGKYWKLDPLTE</sequence>
<evidence type="ECO:0000313" key="2">
    <source>
        <dbReference type="EMBL" id="AXY73573.1"/>
    </source>
</evidence>
<name>A0A3B7MJU4_9BACT</name>